<organism evidence="11 12">
    <name type="scientific">Mugilogobius chulae</name>
    <name type="common">yellowstripe goby</name>
    <dbReference type="NCBI Taxonomy" id="88201"/>
    <lineage>
        <taxon>Eukaryota</taxon>
        <taxon>Metazoa</taxon>
        <taxon>Chordata</taxon>
        <taxon>Craniata</taxon>
        <taxon>Vertebrata</taxon>
        <taxon>Euteleostomi</taxon>
        <taxon>Actinopterygii</taxon>
        <taxon>Neopterygii</taxon>
        <taxon>Teleostei</taxon>
        <taxon>Neoteleostei</taxon>
        <taxon>Acanthomorphata</taxon>
        <taxon>Gobiaria</taxon>
        <taxon>Gobiiformes</taxon>
        <taxon>Gobioidei</taxon>
        <taxon>Gobiidae</taxon>
        <taxon>Gobionellinae</taxon>
        <taxon>Mugilogobius</taxon>
    </lineage>
</organism>
<evidence type="ECO:0000313" key="12">
    <source>
        <dbReference type="Proteomes" id="UP001460270"/>
    </source>
</evidence>
<gene>
    <name evidence="11" type="ORF">WMY93_017357</name>
</gene>
<comment type="caution">
    <text evidence="11">The sequence shown here is derived from an EMBL/GenBank/DDBJ whole genome shotgun (WGS) entry which is preliminary data.</text>
</comment>
<keyword evidence="6" id="KW-0809">Transit peptide</keyword>
<keyword evidence="4 10" id="KW-0812">Transmembrane</keyword>
<dbReference type="SUPFAM" id="SSF81431">
    <property type="entry name" value="Mitochondrial cytochrome c oxidase subunit VIIIb (aka IX)"/>
    <property type="match status" value="1"/>
</dbReference>
<dbReference type="CDD" id="cd00930">
    <property type="entry name" value="Cyt_c_Oxidase_VIII"/>
    <property type="match status" value="1"/>
</dbReference>
<dbReference type="InterPro" id="IPR036548">
    <property type="entry name" value="Cyt_c_oxidase_su8_sf"/>
</dbReference>
<evidence type="ECO:0000313" key="11">
    <source>
        <dbReference type="EMBL" id="KAK7904750.1"/>
    </source>
</evidence>
<dbReference type="GO" id="GO:0006123">
    <property type="term" value="P:mitochondrial electron transport, cytochrome c to oxygen"/>
    <property type="evidence" value="ECO:0007669"/>
    <property type="project" value="InterPro"/>
</dbReference>
<comment type="subcellular location">
    <subcellularLocation>
        <location evidence="1">Mitochondrion inner membrane</location>
        <topology evidence="1">Single-pass membrane protein</topology>
    </subcellularLocation>
</comment>
<comment type="pathway">
    <text evidence="2">Energy metabolism; oxidative phosphorylation.</text>
</comment>
<evidence type="ECO:0000256" key="3">
    <source>
        <dbReference type="ARBA" id="ARBA00010117"/>
    </source>
</evidence>
<accession>A0AAW0NY44</accession>
<keyword evidence="7 10" id="KW-1133">Transmembrane helix</keyword>
<name>A0AAW0NY44_9GOBI</name>
<dbReference type="InterPro" id="IPR003205">
    <property type="entry name" value="Cyt_c_oxidase_su8"/>
</dbReference>
<keyword evidence="5" id="KW-0999">Mitochondrion inner membrane</keyword>
<evidence type="ECO:0000256" key="10">
    <source>
        <dbReference type="SAM" id="Phobius"/>
    </source>
</evidence>
<dbReference type="AlphaFoldDB" id="A0AAW0NY44"/>
<keyword evidence="12" id="KW-1185">Reference proteome</keyword>
<proteinExistence type="inferred from homology"/>
<dbReference type="GO" id="GO:0005743">
    <property type="term" value="C:mitochondrial inner membrane"/>
    <property type="evidence" value="ECO:0007669"/>
    <property type="project" value="UniProtKB-SubCell"/>
</dbReference>
<dbReference type="Pfam" id="PF02285">
    <property type="entry name" value="COX8"/>
    <property type="match status" value="1"/>
</dbReference>
<sequence length="69" mass="7801">MFSALRKPTVRILQCNRRSVYGKVPQEKIGPVKSAFALFVFSVTLLGPAGWILHHIPEYRQRSSSSDNN</sequence>
<protein>
    <submittedName>
        <fullName evidence="11">Uncharacterized protein</fullName>
    </submittedName>
</protein>
<dbReference type="PANTHER" id="PTHR16717:SF7">
    <property type="entry name" value="CYTOCHROME C OXIDASE SUBUNIT 8A, MITOCHONDRIAL-LIKE"/>
    <property type="match status" value="1"/>
</dbReference>
<evidence type="ECO:0000256" key="5">
    <source>
        <dbReference type="ARBA" id="ARBA00022792"/>
    </source>
</evidence>
<dbReference type="Proteomes" id="UP001460270">
    <property type="component" value="Unassembled WGS sequence"/>
</dbReference>
<evidence type="ECO:0000256" key="7">
    <source>
        <dbReference type="ARBA" id="ARBA00022989"/>
    </source>
</evidence>
<evidence type="ECO:0000256" key="6">
    <source>
        <dbReference type="ARBA" id="ARBA00022946"/>
    </source>
</evidence>
<evidence type="ECO:0000256" key="2">
    <source>
        <dbReference type="ARBA" id="ARBA00004673"/>
    </source>
</evidence>
<evidence type="ECO:0000256" key="1">
    <source>
        <dbReference type="ARBA" id="ARBA00004434"/>
    </source>
</evidence>
<dbReference type="GO" id="GO:0045277">
    <property type="term" value="C:respiratory chain complex IV"/>
    <property type="evidence" value="ECO:0007669"/>
    <property type="project" value="InterPro"/>
</dbReference>
<evidence type="ECO:0000256" key="4">
    <source>
        <dbReference type="ARBA" id="ARBA00022692"/>
    </source>
</evidence>
<dbReference type="EMBL" id="JBBPFD010000012">
    <property type="protein sequence ID" value="KAK7904750.1"/>
    <property type="molecule type" value="Genomic_DNA"/>
</dbReference>
<keyword evidence="9 10" id="KW-0472">Membrane</keyword>
<dbReference type="PANTHER" id="PTHR16717">
    <property type="entry name" value="CYTOCHROME C OXIDASE POLYPEPTIDE VIII"/>
    <property type="match status" value="1"/>
</dbReference>
<keyword evidence="8" id="KW-0496">Mitochondrion</keyword>
<comment type="similarity">
    <text evidence="3">Belongs to the cytochrome c oxidase VIII family.</text>
</comment>
<feature type="transmembrane region" description="Helical" evidence="10">
    <location>
        <begin position="35"/>
        <end position="53"/>
    </location>
</feature>
<dbReference type="Gene3D" id="4.10.81.10">
    <property type="entry name" value="Cytochrome c oxidase, subunit 8"/>
    <property type="match status" value="1"/>
</dbReference>
<evidence type="ECO:0000256" key="9">
    <source>
        <dbReference type="ARBA" id="ARBA00023136"/>
    </source>
</evidence>
<evidence type="ECO:0000256" key="8">
    <source>
        <dbReference type="ARBA" id="ARBA00023128"/>
    </source>
</evidence>
<reference evidence="12" key="1">
    <citation type="submission" date="2024-04" db="EMBL/GenBank/DDBJ databases">
        <title>Salinicola lusitanus LLJ914,a marine bacterium isolated from the Okinawa Trough.</title>
        <authorList>
            <person name="Li J."/>
        </authorList>
    </citation>
    <scope>NUCLEOTIDE SEQUENCE [LARGE SCALE GENOMIC DNA]</scope>
</reference>